<evidence type="ECO:0000259" key="3">
    <source>
        <dbReference type="SMART" id="SM00849"/>
    </source>
</evidence>
<keyword evidence="1" id="KW-0540">Nuclease</keyword>
<dbReference type="InterPro" id="IPR001279">
    <property type="entry name" value="Metallo-B-lactamas"/>
</dbReference>
<dbReference type="EMBL" id="CP093327">
    <property type="protein sequence ID" value="UNK47771.1"/>
    <property type="molecule type" value="Genomic_DNA"/>
</dbReference>
<dbReference type="Gene3D" id="3.60.15.10">
    <property type="entry name" value="Ribonuclease Z/Hydroxyacylglutathione hydrolase-like"/>
    <property type="match status" value="1"/>
</dbReference>
<dbReference type="SUPFAM" id="SSF56281">
    <property type="entry name" value="Metallo-hydrolase/oxidoreductase"/>
    <property type="match status" value="1"/>
</dbReference>
<dbReference type="InterPro" id="IPR036866">
    <property type="entry name" value="RibonucZ/Hydroxyglut_hydro"/>
</dbReference>
<evidence type="ECO:0000313" key="5">
    <source>
        <dbReference type="Proteomes" id="UP000829069"/>
    </source>
</evidence>
<dbReference type="Pfam" id="PF12706">
    <property type="entry name" value="Lactamase_B_2"/>
    <property type="match status" value="1"/>
</dbReference>
<evidence type="ECO:0000256" key="2">
    <source>
        <dbReference type="ARBA" id="ARBA00022801"/>
    </source>
</evidence>
<feature type="domain" description="Metallo-beta-lactamase" evidence="3">
    <location>
        <begin position="21"/>
        <end position="224"/>
    </location>
</feature>
<dbReference type="PANTHER" id="PTHR46018:SF2">
    <property type="entry name" value="ZINC PHOSPHODIESTERASE ELAC PROTEIN 1"/>
    <property type="match status" value="1"/>
</dbReference>
<dbReference type="CDD" id="cd07719">
    <property type="entry name" value="arylsulfatase_AtsA-like_MBL-fold"/>
    <property type="match status" value="1"/>
</dbReference>
<name>A0ABY3WE67_9MICC</name>
<accession>A0ABY3WE67</accession>
<keyword evidence="2" id="KW-0378">Hydrolase</keyword>
<keyword evidence="1" id="KW-0255">Endonuclease</keyword>
<dbReference type="PANTHER" id="PTHR46018">
    <property type="entry name" value="ZINC PHOSPHODIESTERASE ELAC PROTEIN 1"/>
    <property type="match status" value="1"/>
</dbReference>
<dbReference type="RefSeq" id="WP_241915470.1">
    <property type="nucleotide sequence ID" value="NZ_CP093327.1"/>
</dbReference>
<proteinExistence type="predicted"/>
<keyword evidence="5" id="KW-1185">Reference proteome</keyword>
<dbReference type="Proteomes" id="UP000829069">
    <property type="component" value="Plasmid p1"/>
</dbReference>
<keyword evidence="4" id="KW-0614">Plasmid</keyword>
<protein>
    <submittedName>
        <fullName evidence="4">MBL fold metallo-hydrolase</fullName>
    </submittedName>
</protein>
<reference evidence="4 5" key="1">
    <citation type="submission" date="2022-03" db="EMBL/GenBank/DDBJ databases">
        <title>Isotopic signatures of nitrous oxide derived from detoxification processes.</title>
        <authorList>
            <person name="Behrendt U."/>
            <person name="Buchen C."/>
            <person name="Well R."/>
            <person name="Ulrich A."/>
            <person name="Rohe L."/>
            <person name="Kolb S."/>
            <person name="Schloter M."/>
            <person name="Horn M.A."/>
            <person name="Augustin J."/>
        </authorList>
    </citation>
    <scope>NUCLEOTIDE SEQUENCE [LARGE SCALE GENOMIC DNA]</scope>
    <source>
        <strain evidence="4 5">S4-C24</strain>
        <plasmid evidence="4 5">p1</plasmid>
    </source>
</reference>
<evidence type="ECO:0000313" key="4">
    <source>
        <dbReference type="EMBL" id="UNK47771.1"/>
    </source>
</evidence>
<sequence length="306" mass="32748">MKVILLGTNGGPRPNPDRAAPANAVIIGSDIYVIDCGDGAARQLALAGHRAQDVKAIFVTHHHVDHTASLGSFPVLAWTDGRKDAMQVVGPAPTKSFVELSFEAFRTEIEARIATTGRADIRQNVEVTDIHEQAGIFQVYEDTNVRVTATLVDHKPLTPALAFRFDSDEGSVVFSGDTAYCPALIDLANGCDLLVHEAIHAQSLSLMNSGTNAPRFMDHMLSNHTTAADVGTVASLAGVQHLALTHLAPGTKSVTDEIWEEEVRKTYEGPLSIGRDLLTFEINASRTTPRTELQSIAMSGSSSGGR</sequence>
<gene>
    <name evidence="4" type="ORF">MNQ99_18785</name>
</gene>
<dbReference type="SMART" id="SM00849">
    <property type="entry name" value="Lactamase_B"/>
    <property type="match status" value="1"/>
</dbReference>
<dbReference type="InterPro" id="IPR044094">
    <property type="entry name" value="AtsA-like_MBL-fold"/>
</dbReference>
<evidence type="ECO:0000256" key="1">
    <source>
        <dbReference type="ARBA" id="ARBA00022759"/>
    </source>
</evidence>
<organism evidence="4 5">
    <name type="scientific">Arthrobacter sulfonylureivorans</name>
    <dbReference type="NCBI Taxonomy" id="2486855"/>
    <lineage>
        <taxon>Bacteria</taxon>
        <taxon>Bacillati</taxon>
        <taxon>Actinomycetota</taxon>
        <taxon>Actinomycetes</taxon>
        <taxon>Micrococcales</taxon>
        <taxon>Micrococcaceae</taxon>
        <taxon>Arthrobacter</taxon>
    </lineage>
</organism>
<geneLocation type="plasmid" evidence="4 5">
    <name>p1</name>
</geneLocation>